<accession>A0A0S4QT19</accession>
<gene>
    <name evidence="5" type="ORF">Ga0074812_11810</name>
</gene>
<dbReference type="GO" id="GO:0003677">
    <property type="term" value="F:DNA binding"/>
    <property type="evidence" value="ECO:0007669"/>
    <property type="project" value="UniProtKB-KW"/>
</dbReference>
<dbReference type="PRINTS" id="PR00035">
    <property type="entry name" value="HTHGNTR"/>
</dbReference>
<dbReference type="SUPFAM" id="SSF48008">
    <property type="entry name" value="GntR ligand-binding domain-like"/>
    <property type="match status" value="1"/>
</dbReference>
<evidence type="ECO:0000259" key="4">
    <source>
        <dbReference type="PROSITE" id="PS50949"/>
    </source>
</evidence>
<dbReference type="Proteomes" id="UP000198802">
    <property type="component" value="Unassembled WGS sequence"/>
</dbReference>
<dbReference type="InterPro" id="IPR008920">
    <property type="entry name" value="TF_FadR/GntR_C"/>
</dbReference>
<dbReference type="CDD" id="cd07377">
    <property type="entry name" value="WHTH_GntR"/>
    <property type="match status" value="1"/>
</dbReference>
<dbReference type="InterPro" id="IPR011711">
    <property type="entry name" value="GntR_C"/>
</dbReference>
<reference evidence="6" key="1">
    <citation type="submission" date="2015-11" db="EMBL/GenBank/DDBJ databases">
        <authorList>
            <person name="Varghese N."/>
        </authorList>
    </citation>
    <scope>NUCLEOTIDE SEQUENCE [LARGE SCALE GENOMIC DNA]</scope>
    <source>
        <strain evidence="6">DSM 45899</strain>
    </source>
</reference>
<protein>
    <submittedName>
        <fullName evidence="5">DNA-binding transcriptional regulator, FadR family</fullName>
    </submittedName>
</protein>
<dbReference type="SMART" id="SM00895">
    <property type="entry name" value="FCD"/>
    <property type="match status" value="1"/>
</dbReference>
<dbReference type="SMART" id="SM00345">
    <property type="entry name" value="HTH_GNTR"/>
    <property type="match status" value="1"/>
</dbReference>
<dbReference type="SUPFAM" id="SSF46785">
    <property type="entry name" value="Winged helix' DNA-binding domain"/>
    <property type="match status" value="1"/>
</dbReference>
<feature type="domain" description="HTH gntR-type" evidence="4">
    <location>
        <begin position="8"/>
        <end position="78"/>
    </location>
</feature>
<name>A0A0S4QT19_9ACTN</name>
<dbReference type="PANTHER" id="PTHR43537:SF5">
    <property type="entry name" value="UXU OPERON TRANSCRIPTIONAL REGULATOR"/>
    <property type="match status" value="1"/>
</dbReference>
<dbReference type="InterPro" id="IPR000524">
    <property type="entry name" value="Tscrpt_reg_HTH_GntR"/>
</dbReference>
<dbReference type="InterPro" id="IPR036388">
    <property type="entry name" value="WH-like_DNA-bd_sf"/>
</dbReference>
<dbReference type="GO" id="GO:0003700">
    <property type="term" value="F:DNA-binding transcription factor activity"/>
    <property type="evidence" value="ECO:0007669"/>
    <property type="project" value="InterPro"/>
</dbReference>
<dbReference type="AlphaFoldDB" id="A0A0S4QT19"/>
<dbReference type="Gene3D" id="1.20.120.530">
    <property type="entry name" value="GntR ligand-binding domain-like"/>
    <property type="match status" value="1"/>
</dbReference>
<dbReference type="Pfam" id="PF07729">
    <property type="entry name" value="FCD"/>
    <property type="match status" value="1"/>
</dbReference>
<keyword evidence="1" id="KW-0805">Transcription regulation</keyword>
<dbReference type="PANTHER" id="PTHR43537">
    <property type="entry name" value="TRANSCRIPTIONAL REGULATOR, GNTR FAMILY"/>
    <property type="match status" value="1"/>
</dbReference>
<keyword evidence="3" id="KW-0804">Transcription</keyword>
<dbReference type="Gene3D" id="1.10.10.10">
    <property type="entry name" value="Winged helix-like DNA-binding domain superfamily/Winged helix DNA-binding domain"/>
    <property type="match status" value="1"/>
</dbReference>
<evidence type="ECO:0000313" key="6">
    <source>
        <dbReference type="Proteomes" id="UP000198802"/>
    </source>
</evidence>
<dbReference type="RefSeq" id="WP_091281066.1">
    <property type="nucleotide sequence ID" value="NZ_FAOZ01000018.1"/>
</dbReference>
<organism evidence="5 6">
    <name type="scientific">Parafrankia irregularis</name>
    <dbReference type="NCBI Taxonomy" id="795642"/>
    <lineage>
        <taxon>Bacteria</taxon>
        <taxon>Bacillati</taxon>
        <taxon>Actinomycetota</taxon>
        <taxon>Actinomycetes</taxon>
        <taxon>Frankiales</taxon>
        <taxon>Frankiaceae</taxon>
        <taxon>Parafrankia</taxon>
    </lineage>
</organism>
<proteinExistence type="predicted"/>
<dbReference type="InterPro" id="IPR036390">
    <property type="entry name" value="WH_DNA-bd_sf"/>
</dbReference>
<dbReference type="PROSITE" id="PS50949">
    <property type="entry name" value="HTH_GNTR"/>
    <property type="match status" value="1"/>
</dbReference>
<evidence type="ECO:0000256" key="1">
    <source>
        <dbReference type="ARBA" id="ARBA00023015"/>
    </source>
</evidence>
<keyword evidence="2 5" id="KW-0238">DNA-binding</keyword>
<evidence type="ECO:0000313" key="5">
    <source>
        <dbReference type="EMBL" id="CUU58238.1"/>
    </source>
</evidence>
<evidence type="ECO:0000256" key="2">
    <source>
        <dbReference type="ARBA" id="ARBA00023125"/>
    </source>
</evidence>
<dbReference type="EMBL" id="FAOZ01000018">
    <property type="protein sequence ID" value="CUU58238.1"/>
    <property type="molecule type" value="Genomic_DNA"/>
</dbReference>
<dbReference type="Pfam" id="PF00392">
    <property type="entry name" value="GntR"/>
    <property type="match status" value="1"/>
</dbReference>
<evidence type="ECO:0000256" key="3">
    <source>
        <dbReference type="ARBA" id="ARBA00023163"/>
    </source>
</evidence>
<keyword evidence="6" id="KW-1185">Reference proteome</keyword>
<sequence length="248" mass="26674">MASKGSPREKPQQIADELRRLIVSGELTDGDLLGRESDLVARFGVSRPSLREALRILEAQGLISVQRGVLGGIFVRHPDEQATARTAALMLLARNVSLADVFVARSHLEPLAARRVADLDTRLAAVAELEALIAEQEAVMGDAGAFARVNAEFHQRLLALAGNQTLAIVAEMLTDIVARSVAAAQDRGVAGSLANRRRSVRSQRRLVELIVACDGPGAQEHWRSHMVALGKLAPSARAEAVVDLIDDY</sequence>